<dbReference type="AlphaFoldDB" id="A0A1I8A5I6"/>
<sequence length="105" mass="11864">MKPTKKDIQVHSESECNDSVRAKHTTTTTLHLAGFETDTPQWSVFGHSVKISICFTFLSICLGVHLEGATDQPNIGSFRYLALFTCVQHPFPRRYILLPMLLLTK</sequence>
<organism evidence="1 2">
    <name type="scientific">Steinernema glaseri</name>
    <dbReference type="NCBI Taxonomy" id="37863"/>
    <lineage>
        <taxon>Eukaryota</taxon>
        <taxon>Metazoa</taxon>
        <taxon>Ecdysozoa</taxon>
        <taxon>Nematoda</taxon>
        <taxon>Chromadorea</taxon>
        <taxon>Rhabditida</taxon>
        <taxon>Tylenchina</taxon>
        <taxon>Panagrolaimomorpha</taxon>
        <taxon>Strongyloidoidea</taxon>
        <taxon>Steinernematidae</taxon>
        <taxon>Steinernema</taxon>
    </lineage>
</organism>
<proteinExistence type="predicted"/>
<evidence type="ECO:0000313" key="1">
    <source>
        <dbReference type="Proteomes" id="UP000095287"/>
    </source>
</evidence>
<dbReference type="WBParaSite" id="L893_g3290.t1">
    <property type="protein sequence ID" value="L893_g3290.t1"/>
    <property type="gene ID" value="L893_g3290"/>
</dbReference>
<dbReference type="Proteomes" id="UP000095287">
    <property type="component" value="Unplaced"/>
</dbReference>
<evidence type="ECO:0000313" key="2">
    <source>
        <dbReference type="WBParaSite" id="L893_g3290.t1"/>
    </source>
</evidence>
<name>A0A1I8A5I6_9BILA</name>
<keyword evidence="1" id="KW-1185">Reference proteome</keyword>
<accession>A0A1I8A5I6</accession>
<protein>
    <submittedName>
        <fullName evidence="2">Ovule protein</fullName>
    </submittedName>
</protein>
<reference evidence="2" key="1">
    <citation type="submission" date="2016-11" db="UniProtKB">
        <authorList>
            <consortium name="WormBaseParasite"/>
        </authorList>
    </citation>
    <scope>IDENTIFICATION</scope>
</reference>